<organism evidence="2">
    <name type="scientific">Candidatus Methanophagaceae archaeon ANME-1 ERB6</name>
    <dbReference type="NCBI Taxonomy" id="2759912"/>
    <lineage>
        <taxon>Archaea</taxon>
        <taxon>Methanobacteriati</taxon>
        <taxon>Methanobacteriota</taxon>
        <taxon>Stenosarchaea group</taxon>
        <taxon>Methanomicrobia</taxon>
        <taxon>Candidatus Methanophagales</taxon>
        <taxon>Candidatus Methanophagaceae</taxon>
    </lineage>
</organism>
<evidence type="ECO:0000313" key="2">
    <source>
        <dbReference type="EMBL" id="QNO53307.1"/>
    </source>
</evidence>
<reference evidence="2" key="1">
    <citation type="submission" date="2020-06" db="EMBL/GenBank/DDBJ databases">
        <title>Unique genomic features of the anaerobic methanotrophic archaea.</title>
        <authorList>
            <person name="Chadwick G.L."/>
            <person name="Skennerton C.T."/>
            <person name="Laso-Perez R."/>
            <person name="Leu A.O."/>
            <person name="Speth D.R."/>
            <person name="Yu H."/>
            <person name="Morgan-Lang C."/>
            <person name="Hatzenpichler R."/>
            <person name="Goudeau D."/>
            <person name="Malmstrom R."/>
            <person name="Brazelton W.J."/>
            <person name="Woyke T."/>
            <person name="Hallam S.J."/>
            <person name="Tyson G.W."/>
            <person name="Wegener G."/>
            <person name="Boetius A."/>
            <person name="Orphan V."/>
        </authorList>
    </citation>
    <scope>NUCLEOTIDE SEQUENCE</scope>
</reference>
<gene>
    <name evidence="2" type="ORF">AFNPGKIM_00003</name>
</gene>
<accession>A0A7G9YZ73</accession>
<dbReference type="Pfam" id="PF02001">
    <property type="entry name" value="DUF134"/>
    <property type="match status" value="1"/>
</dbReference>
<proteinExistence type="inferred from homology"/>
<dbReference type="InterPro" id="IPR002852">
    <property type="entry name" value="UPF0251"/>
</dbReference>
<comment type="similarity">
    <text evidence="1">Belongs to the UPF0251 family.</text>
</comment>
<dbReference type="AlphaFoldDB" id="A0A7G9YZ73"/>
<dbReference type="PANTHER" id="PTHR37478">
    <property type="match status" value="1"/>
</dbReference>
<protein>
    <submittedName>
        <fullName evidence="2">Uncharacterized protein</fullName>
    </submittedName>
</protein>
<sequence>MRDARRVRCVGFQPNVLYFEPKVMAGAGARGMGFYNPKTEKILKVEELESIRLKDYLRLDQAESAKLMDISQPTFHRIITEAHRKIAEAFVEGKAIRIEGGSYVFAECKMPARCGGGKHKGGRGHLASFNFGDKV</sequence>
<name>A0A7G9YZ73_9EURY</name>
<dbReference type="PANTHER" id="PTHR37478:SF2">
    <property type="entry name" value="UPF0251 PROTEIN TK0562"/>
    <property type="match status" value="1"/>
</dbReference>
<dbReference type="EMBL" id="MT631537">
    <property type="protein sequence ID" value="QNO53307.1"/>
    <property type="molecule type" value="Genomic_DNA"/>
</dbReference>
<evidence type="ECO:0000256" key="1">
    <source>
        <dbReference type="ARBA" id="ARBA00009350"/>
    </source>
</evidence>